<dbReference type="InterPro" id="IPR023475">
    <property type="entry name" value="CbiT"/>
</dbReference>
<keyword evidence="3 5" id="KW-0808">Transferase</keyword>
<dbReference type="EC" id="2.1.1.196" evidence="5"/>
<accession>A0A7J3MXE3</accession>
<reference evidence="8" key="1">
    <citation type="journal article" date="2020" name="mSystems">
        <title>Genome- and Community-Level Interaction Insights into Carbon Utilization and Element Cycling Functions of Hydrothermarchaeota in Hydrothermal Sediment.</title>
        <authorList>
            <person name="Zhou Z."/>
            <person name="Liu Y."/>
            <person name="Xu W."/>
            <person name="Pan J."/>
            <person name="Luo Z.H."/>
            <person name="Li M."/>
        </authorList>
    </citation>
    <scope>NUCLEOTIDE SEQUENCE [LARGE SCALE GENOMIC DNA]</scope>
    <source>
        <strain evidence="7">SpSt-629</strain>
        <strain evidence="8">SpSt-688</strain>
    </source>
</reference>
<evidence type="ECO:0000256" key="2">
    <source>
        <dbReference type="ARBA" id="ARBA00022603"/>
    </source>
</evidence>
<feature type="binding site" evidence="5">
    <location>
        <position position="71"/>
    </location>
    <ligand>
        <name>S-adenosyl-L-methionine</name>
        <dbReference type="ChEBI" id="CHEBI:59789"/>
    </ligand>
</feature>
<comment type="similarity">
    <text evidence="5">Belongs to the methyltransferase superfamily. Archaeal-type CbiT family.</text>
</comment>
<evidence type="ECO:0000256" key="5">
    <source>
        <dbReference type="HAMAP-Rule" id="MF_00786"/>
    </source>
</evidence>
<evidence type="ECO:0000259" key="6">
    <source>
        <dbReference type="Pfam" id="PF13847"/>
    </source>
</evidence>
<gene>
    <name evidence="5 8" type="primary">cbiT</name>
    <name evidence="7" type="ORF">ENT99_00395</name>
    <name evidence="8" type="ORF">ENU64_02095</name>
</gene>
<organism evidence="8">
    <name type="scientific">Ignisphaera aggregans</name>
    <dbReference type="NCBI Taxonomy" id="334771"/>
    <lineage>
        <taxon>Archaea</taxon>
        <taxon>Thermoproteota</taxon>
        <taxon>Thermoprotei</taxon>
        <taxon>Desulfurococcales</taxon>
        <taxon>Desulfurococcaceae</taxon>
        <taxon>Ignisphaera</taxon>
    </lineage>
</organism>
<protein>
    <recommendedName>
        <fullName evidence="5">Probable cobalt-precorrin-6B C(15)-methyltransferase (decarboxylating)</fullName>
        <ecNumber evidence="5">2.1.1.196</ecNumber>
    </recommendedName>
</protein>
<feature type="binding site" evidence="5">
    <location>
        <position position="100"/>
    </location>
    <ligand>
        <name>S-adenosyl-L-methionine</name>
        <dbReference type="ChEBI" id="CHEBI:59789"/>
    </ligand>
</feature>
<name>A0A7J3MXE3_9CREN</name>
<evidence type="ECO:0000313" key="7">
    <source>
        <dbReference type="EMBL" id="HFQ78148.1"/>
    </source>
</evidence>
<evidence type="ECO:0000313" key="8">
    <source>
        <dbReference type="EMBL" id="HGT98208.1"/>
    </source>
</evidence>
<dbReference type="NCBIfam" id="TIGR02469">
    <property type="entry name" value="CbiT"/>
    <property type="match status" value="1"/>
</dbReference>
<comment type="pathway">
    <text evidence="5">Cofactor biosynthesis; adenosylcobalamin biosynthesis; cob(II)yrinate a,c-diamide from sirohydrochlorin (anaerobic route): step 8/10.</text>
</comment>
<dbReference type="InterPro" id="IPR014008">
    <property type="entry name" value="Cbl_synth_MTase_CbiT"/>
</dbReference>
<keyword evidence="1 5" id="KW-0169">Cobalamin biosynthesis</keyword>
<dbReference type="InterPro" id="IPR029063">
    <property type="entry name" value="SAM-dependent_MTases_sf"/>
</dbReference>
<dbReference type="HAMAP" id="MF_00786">
    <property type="entry name" value="CbiT"/>
    <property type="match status" value="1"/>
</dbReference>
<feature type="domain" description="Methyltransferase" evidence="6">
    <location>
        <begin position="38"/>
        <end position="104"/>
    </location>
</feature>
<dbReference type="PANTHER" id="PTHR43182:SF1">
    <property type="entry name" value="COBALT-PRECORRIN-7 C(5)-METHYLTRANSFERASE"/>
    <property type="match status" value="1"/>
</dbReference>
<evidence type="ECO:0000256" key="3">
    <source>
        <dbReference type="ARBA" id="ARBA00022679"/>
    </source>
</evidence>
<comment type="function">
    <text evidence="5">Catalyzes the methylation of C-15 in cobalt-precorrin-6B followed by the decarboxylation of C-12 to form cobalt-precorrin-7.</text>
</comment>
<dbReference type="SUPFAM" id="SSF53335">
    <property type="entry name" value="S-adenosyl-L-methionine-dependent methyltransferases"/>
    <property type="match status" value="1"/>
</dbReference>
<comment type="catalytic activity">
    <reaction evidence="5">
        <text>Co-precorrin-6B + S-adenosyl-L-methionine = Co-precorrin-7 + S-adenosyl-L-homocysteine + CO2</text>
        <dbReference type="Rhea" id="RHEA:36067"/>
        <dbReference type="ChEBI" id="CHEBI:16526"/>
        <dbReference type="ChEBI" id="CHEBI:57856"/>
        <dbReference type="ChEBI" id="CHEBI:59789"/>
        <dbReference type="ChEBI" id="CHEBI:70791"/>
        <dbReference type="ChEBI" id="CHEBI:72780"/>
        <dbReference type="EC" id="2.1.1.196"/>
    </reaction>
</comment>
<feature type="binding site" evidence="5">
    <location>
        <position position="23"/>
    </location>
    <ligand>
        <name>S-adenosyl-L-methionine</name>
        <dbReference type="ChEBI" id="CHEBI:59789"/>
    </ligand>
</feature>
<evidence type="ECO:0000256" key="1">
    <source>
        <dbReference type="ARBA" id="ARBA00022573"/>
    </source>
</evidence>
<dbReference type="UniPathway" id="UPA00148">
    <property type="reaction ID" value="UER00229"/>
</dbReference>
<dbReference type="Pfam" id="PF13847">
    <property type="entry name" value="Methyltransf_31"/>
    <property type="match status" value="1"/>
</dbReference>
<keyword evidence="2 5" id="KW-0489">Methyltransferase</keyword>
<dbReference type="Gene3D" id="3.40.50.150">
    <property type="entry name" value="Vaccinia Virus protein VP39"/>
    <property type="match status" value="1"/>
</dbReference>
<dbReference type="AlphaFoldDB" id="A0A7J3MXE3"/>
<evidence type="ECO:0000256" key="4">
    <source>
        <dbReference type="ARBA" id="ARBA00022691"/>
    </source>
</evidence>
<dbReference type="GO" id="GO:0019251">
    <property type="term" value="P:anaerobic cobalamin biosynthetic process"/>
    <property type="evidence" value="ECO:0007669"/>
    <property type="project" value="UniProtKB-UniRule"/>
</dbReference>
<keyword evidence="4 5" id="KW-0949">S-adenosyl-L-methionine</keyword>
<dbReference type="InterPro" id="IPR050714">
    <property type="entry name" value="Cobalamin_biosynth_MTase"/>
</dbReference>
<dbReference type="CDD" id="cd02440">
    <property type="entry name" value="AdoMet_MTases"/>
    <property type="match status" value="1"/>
</dbReference>
<dbReference type="EMBL" id="DTAU01000011">
    <property type="protein sequence ID" value="HFQ78148.1"/>
    <property type="molecule type" value="Genomic_DNA"/>
</dbReference>
<proteinExistence type="inferred from homology"/>
<dbReference type="InterPro" id="IPR025714">
    <property type="entry name" value="Methyltranfer_dom"/>
</dbReference>
<feature type="binding site" evidence="5">
    <location>
        <begin position="47"/>
        <end position="51"/>
    </location>
    <ligand>
        <name>S-adenosyl-L-methionine</name>
        <dbReference type="ChEBI" id="CHEBI:59789"/>
    </ligand>
</feature>
<dbReference type="GO" id="GO:0032259">
    <property type="term" value="P:methylation"/>
    <property type="evidence" value="ECO:0007669"/>
    <property type="project" value="UniProtKB-KW"/>
</dbReference>
<sequence>MWSYRTYGIPDEMFDKLEGIVMTKEEVRVISISKMRIREGDVVVDIGCGTGSIAIELANIVGSKGVVYAIDRNEKAIEIAKRNATRFGVDRVIRFIHGEAPNALSLLPRELDAVFIGGSSGRLDEIIAVAFDRLRYGRRIVLNLTLLENIYTALSIMKKLGMKLEVVMVQVARGEPLGYGLFLRGGNPVFIIAGEKT</sequence>
<dbReference type="GO" id="GO:0008276">
    <property type="term" value="F:protein methyltransferase activity"/>
    <property type="evidence" value="ECO:0007669"/>
    <property type="project" value="InterPro"/>
</dbReference>
<dbReference type="PANTHER" id="PTHR43182">
    <property type="entry name" value="COBALT-PRECORRIN-6B C(15)-METHYLTRANSFERASE (DECARBOXYLATING)"/>
    <property type="match status" value="1"/>
</dbReference>
<comment type="caution">
    <text evidence="8">The sequence shown here is derived from an EMBL/GenBank/DDBJ whole genome shotgun (WGS) entry which is preliminary data.</text>
</comment>
<dbReference type="EMBL" id="DTDH01000061">
    <property type="protein sequence ID" value="HGT98208.1"/>
    <property type="molecule type" value="Genomic_DNA"/>
</dbReference>